<evidence type="ECO:0000313" key="2">
    <source>
        <dbReference type="Proteomes" id="UP000501868"/>
    </source>
</evidence>
<name>A0A6H1P1B3_PRIMG</name>
<gene>
    <name evidence="1" type="ORF">HFZ78_11220</name>
</gene>
<reference evidence="1 2" key="2">
    <citation type="submission" date="2020-04" db="EMBL/GenBank/DDBJ databases">
        <authorList>
            <person name="Fomenkov A."/>
            <person name="Anton B.P."/>
            <person name="Roberts R.J."/>
        </authorList>
    </citation>
    <scope>NUCLEOTIDE SEQUENCE [LARGE SCALE GENOMIC DNA]</scope>
    <source>
        <strain evidence="1 2">S2</strain>
    </source>
</reference>
<organism evidence="1 2">
    <name type="scientific">Priestia megaterium</name>
    <name type="common">Bacillus megaterium</name>
    <dbReference type="NCBI Taxonomy" id="1404"/>
    <lineage>
        <taxon>Bacteria</taxon>
        <taxon>Bacillati</taxon>
        <taxon>Bacillota</taxon>
        <taxon>Bacilli</taxon>
        <taxon>Bacillales</taxon>
        <taxon>Bacillaceae</taxon>
        <taxon>Priestia</taxon>
    </lineage>
</organism>
<accession>A0A6H1P1B3</accession>
<proteinExistence type="predicted"/>
<evidence type="ECO:0000313" key="1">
    <source>
        <dbReference type="EMBL" id="QIZ07207.1"/>
    </source>
</evidence>
<sequence length="160" mass="19327">MKYTHQEMDAFYKKLEKKWNEEIHARTNKRSFTLAFGRALEVHVKQIRIHKRLTTRWLKHLDLPNKDEISAISVRIVDYEEKLDFFDDAIYEIKQSQLKNNTQLRMVRKSCEDLLSVLEMEVKDIHDCKIKSLESELLELKQFFFTNHLNLEENNNDEKN</sequence>
<dbReference type="Proteomes" id="UP000501868">
    <property type="component" value="Chromosome"/>
</dbReference>
<reference evidence="1 2" key="1">
    <citation type="submission" date="2020-04" db="EMBL/GenBank/DDBJ databases">
        <title>Genome-Wide Identification of 5-Methylcytosine Sites in Bacterial Genomes By High-Throughput Sequencing of MspJI Restriction Fragments.</title>
        <authorList>
            <person name="Wu V."/>
        </authorList>
    </citation>
    <scope>NUCLEOTIDE SEQUENCE [LARGE SCALE GENOMIC DNA]</scope>
    <source>
        <strain evidence="1 2">S2</strain>
    </source>
</reference>
<dbReference type="AlphaFoldDB" id="A0A6H1P1B3"/>
<dbReference type="EMBL" id="CP051128">
    <property type="protein sequence ID" value="QIZ07207.1"/>
    <property type="molecule type" value="Genomic_DNA"/>
</dbReference>
<protein>
    <submittedName>
        <fullName evidence="1">Uncharacterized protein</fullName>
    </submittedName>
</protein>